<keyword evidence="1" id="KW-0175">Coiled coil</keyword>
<sequence length="319" mass="36411" precursor="true">MKKELKIIYALILLCFTLFLVACGDEDSIGDIEDYLIDQDSDQAIHVVDYIEELFAGSDELMFPNILVGDEEVRNFNLSKRWSNVRENMVELDYNFLLTSVGAVSIKSYDIEDVEDELEEYENLVALNTADGDFFYEENERQQIIIGDNGVLGVEISSTDENVSKDVLVSILESLESIEDGGVNLYPIPKELDFTQITFPSLNSETINLRTMDFKSSEEGEELQLYYSFSGVSGAFNYIVSKGAVDKEEKEELTLEDGETIYFHDTSYFNHYEWEKGDYHYTIYVSKRHNIKHDDIGAIIQSSLNNSPVSSLPDRLTRD</sequence>
<name>E6TRG0_EVAC2</name>
<keyword evidence="3" id="KW-1185">Reference proteome</keyword>
<dbReference type="STRING" id="649639.Bcell_3549"/>
<dbReference type="KEGG" id="bco:Bcell_3549"/>
<evidence type="ECO:0000313" key="3">
    <source>
        <dbReference type="Proteomes" id="UP000001401"/>
    </source>
</evidence>
<accession>E6TRG0</accession>
<dbReference type="EMBL" id="CP002394">
    <property type="protein sequence ID" value="ADU31790.1"/>
    <property type="molecule type" value="Genomic_DNA"/>
</dbReference>
<dbReference type="HOGENOM" id="CLU_870597_0_0_9"/>
<proteinExistence type="predicted"/>
<organism evidence="2 3">
    <name type="scientific">Evansella cellulosilytica (strain ATCC 21833 / DSM 2522 / FERM P-1141 / JCM 9156 / N-4)</name>
    <name type="common">Bacillus cellulosilyticus</name>
    <dbReference type="NCBI Taxonomy" id="649639"/>
    <lineage>
        <taxon>Bacteria</taxon>
        <taxon>Bacillati</taxon>
        <taxon>Bacillota</taxon>
        <taxon>Bacilli</taxon>
        <taxon>Bacillales</taxon>
        <taxon>Bacillaceae</taxon>
        <taxon>Evansella</taxon>
    </lineage>
</organism>
<evidence type="ECO:0000313" key="2">
    <source>
        <dbReference type="EMBL" id="ADU31790.1"/>
    </source>
</evidence>
<reference evidence="2 3" key="1">
    <citation type="submission" date="2010-12" db="EMBL/GenBank/DDBJ databases">
        <title>Complete sequence of Bacillus cellulosilyticus DSM 2522.</title>
        <authorList>
            <consortium name="US DOE Joint Genome Institute"/>
            <person name="Lucas S."/>
            <person name="Copeland A."/>
            <person name="Lapidus A."/>
            <person name="Cheng J.-F."/>
            <person name="Bruce D."/>
            <person name="Goodwin L."/>
            <person name="Pitluck S."/>
            <person name="Chertkov O."/>
            <person name="Detter J.C."/>
            <person name="Han C."/>
            <person name="Tapia R."/>
            <person name="Land M."/>
            <person name="Hauser L."/>
            <person name="Jeffries C."/>
            <person name="Kyrpides N."/>
            <person name="Ivanova N."/>
            <person name="Mikhailova N."/>
            <person name="Brumm P."/>
            <person name="Mead D."/>
            <person name="Woyke T."/>
        </authorList>
    </citation>
    <scope>NUCLEOTIDE SEQUENCE [LARGE SCALE GENOMIC DNA]</scope>
    <source>
        <strain evidence="3">ATCC 21833 / DSM 2522 / FERM P-1141 / JCM 9156 / N-4</strain>
    </source>
</reference>
<dbReference type="Proteomes" id="UP000001401">
    <property type="component" value="Chromosome"/>
</dbReference>
<gene>
    <name evidence="2" type="ordered locus">Bcell_3549</name>
</gene>
<dbReference type="PROSITE" id="PS51257">
    <property type="entry name" value="PROKAR_LIPOPROTEIN"/>
    <property type="match status" value="1"/>
</dbReference>
<dbReference type="AlphaFoldDB" id="E6TRG0"/>
<feature type="coiled-coil region" evidence="1">
    <location>
        <begin position="104"/>
        <end position="131"/>
    </location>
</feature>
<protein>
    <submittedName>
        <fullName evidence="2">Uncharacterized protein</fullName>
    </submittedName>
</protein>
<evidence type="ECO:0000256" key="1">
    <source>
        <dbReference type="SAM" id="Coils"/>
    </source>
</evidence>